<name>A0ABV7YUR3_9BACT</name>
<gene>
    <name evidence="2" type="ORF">ACFOOI_10595</name>
</gene>
<dbReference type="EMBL" id="JBHRYQ010000001">
    <property type="protein sequence ID" value="MFC3811104.1"/>
    <property type="molecule type" value="Genomic_DNA"/>
</dbReference>
<feature type="transmembrane region" description="Helical" evidence="1">
    <location>
        <begin position="75"/>
        <end position="90"/>
    </location>
</feature>
<proteinExistence type="predicted"/>
<keyword evidence="3" id="KW-1185">Reference proteome</keyword>
<feature type="transmembrane region" description="Helical" evidence="1">
    <location>
        <begin position="24"/>
        <end position="43"/>
    </location>
</feature>
<sequence length="206" mass="24005">MILLQELLAKTNTFEWFDKVSIKFLSRFLVDIISVIILVRFIYFRHYRRTDLFLTFFGFNIIIFLITYLLNKVEMSMGAAFGLFAVFSMLRYRTENISAKDMTYLFFAIALGLITAISKGSWDDLGIMCVIMLALTALLEGGVLMKKEQTKEIVYDKIGLITPEKNEELIEDLKLRTGLDIHRVNIQEVDFLKDSTKIIIFYYTKK</sequence>
<dbReference type="InterPro" id="IPR032531">
    <property type="entry name" value="DUF4956"/>
</dbReference>
<reference evidence="3" key="1">
    <citation type="journal article" date="2019" name="Int. J. Syst. Evol. Microbiol.">
        <title>The Global Catalogue of Microorganisms (GCM) 10K type strain sequencing project: providing services to taxonomists for standard genome sequencing and annotation.</title>
        <authorList>
            <consortium name="The Broad Institute Genomics Platform"/>
            <consortium name="The Broad Institute Genome Sequencing Center for Infectious Disease"/>
            <person name="Wu L."/>
            <person name="Ma J."/>
        </authorList>
    </citation>
    <scope>NUCLEOTIDE SEQUENCE [LARGE SCALE GENOMIC DNA]</scope>
    <source>
        <strain evidence="3">CECT 7956</strain>
    </source>
</reference>
<keyword evidence="1" id="KW-1133">Transmembrane helix</keyword>
<feature type="transmembrane region" description="Helical" evidence="1">
    <location>
        <begin position="102"/>
        <end position="119"/>
    </location>
</feature>
<comment type="caution">
    <text evidence="2">The sequence shown here is derived from an EMBL/GenBank/DDBJ whole genome shotgun (WGS) entry which is preliminary data.</text>
</comment>
<protein>
    <submittedName>
        <fullName evidence="2">DUF4956 domain-containing protein</fullName>
    </submittedName>
</protein>
<feature type="transmembrane region" description="Helical" evidence="1">
    <location>
        <begin position="52"/>
        <end position="69"/>
    </location>
</feature>
<evidence type="ECO:0000256" key="1">
    <source>
        <dbReference type="SAM" id="Phobius"/>
    </source>
</evidence>
<evidence type="ECO:0000313" key="2">
    <source>
        <dbReference type="EMBL" id="MFC3811104.1"/>
    </source>
</evidence>
<evidence type="ECO:0000313" key="3">
    <source>
        <dbReference type="Proteomes" id="UP001595616"/>
    </source>
</evidence>
<dbReference type="RefSeq" id="WP_379837813.1">
    <property type="nucleotide sequence ID" value="NZ_JBHRYQ010000001.1"/>
</dbReference>
<dbReference type="Pfam" id="PF16316">
    <property type="entry name" value="DUF4956"/>
    <property type="match status" value="1"/>
</dbReference>
<dbReference type="Proteomes" id="UP001595616">
    <property type="component" value="Unassembled WGS sequence"/>
</dbReference>
<organism evidence="2 3">
    <name type="scientific">Lacihabitans lacunae</name>
    <dbReference type="NCBI Taxonomy" id="1028214"/>
    <lineage>
        <taxon>Bacteria</taxon>
        <taxon>Pseudomonadati</taxon>
        <taxon>Bacteroidota</taxon>
        <taxon>Cytophagia</taxon>
        <taxon>Cytophagales</taxon>
        <taxon>Leadbetterellaceae</taxon>
        <taxon>Lacihabitans</taxon>
    </lineage>
</organism>
<accession>A0ABV7YUR3</accession>
<keyword evidence="1" id="KW-0812">Transmembrane</keyword>
<feature type="transmembrane region" description="Helical" evidence="1">
    <location>
        <begin position="125"/>
        <end position="145"/>
    </location>
</feature>
<keyword evidence="1" id="KW-0472">Membrane</keyword>